<proteinExistence type="predicted"/>
<dbReference type="Proteomes" id="UP001590950">
    <property type="component" value="Unassembled WGS sequence"/>
</dbReference>
<name>A0ABR3ZV29_9LECA</name>
<reference evidence="1 2" key="1">
    <citation type="submission" date="2024-09" db="EMBL/GenBank/DDBJ databases">
        <title>Rethinking Asexuality: The Enigmatic Case of Functional Sexual Genes in Lepraria (Stereocaulaceae).</title>
        <authorList>
            <person name="Doellman M."/>
            <person name="Sun Y."/>
            <person name="Barcenas-Pena A."/>
            <person name="Lumbsch H.T."/>
            <person name="Grewe F."/>
        </authorList>
    </citation>
    <scope>NUCLEOTIDE SEQUENCE [LARGE SCALE GENOMIC DNA]</scope>
    <source>
        <strain evidence="1 2">Mercado 3170</strain>
    </source>
</reference>
<evidence type="ECO:0000313" key="2">
    <source>
        <dbReference type="Proteomes" id="UP001590950"/>
    </source>
</evidence>
<sequence>MDRGTSALWVTDFVLHELIILTEYNYIELPVSTGLEIVEHVSQFWRWLPADLTSLVASPTEREIELDGTRVFVIDASAGGYLAIQSAITQPAGSIKAVIAAYSMLSLRSAVFG</sequence>
<keyword evidence="2" id="KW-1185">Reference proteome</keyword>
<dbReference type="SUPFAM" id="SSF53474">
    <property type="entry name" value="alpha/beta-Hydrolases"/>
    <property type="match status" value="1"/>
</dbReference>
<dbReference type="Gene3D" id="3.40.50.1820">
    <property type="entry name" value="alpha/beta hydrolase"/>
    <property type="match status" value="1"/>
</dbReference>
<protein>
    <submittedName>
        <fullName evidence="1">Uncharacterized protein</fullName>
    </submittedName>
</protein>
<dbReference type="InterPro" id="IPR029058">
    <property type="entry name" value="AB_hydrolase_fold"/>
</dbReference>
<dbReference type="EMBL" id="JBEFKJ010000040">
    <property type="protein sequence ID" value="KAL2037462.1"/>
    <property type="molecule type" value="Genomic_DNA"/>
</dbReference>
<evidence type="ECO:0000313" key="1">
    <source>
        <dbReference type="EMBL" id="KAL2037462.1"/>
    </source>
</evidence>
<accession>A0ABR3ZV29</accession>
<organism evidence="1 2">
    <name type="scientific">Stereocaulon virgatum</name>
    <dbReference type="NCBI Taxonomy" id="373712"/>
    <lineage>
        <taxon>Eukaryota</taxon>
        <taxon>Fungi</taxon>
        <taxon>Dikarya</taxon>
        <taxon>Ascomycota</taxon>
        <taxon>Pezizomycotina</taxon>
        <taxon>Lecanoromycetes</taxon>
        <taxon>OSLEUM clade</taxon>
        <taxon>Lecanoromycetidae</taxon>
        <taxon>Lecanorales</taxon>
        <taxon>Lecanorineae</taxon>
        <taxon>Stereocaulaceae</taxon>
        <taxon>Stereocaulon</taxon>
    </lineage>
</organism>
<gene>
    <name evidence="1" type="ORF">N7G274_009742</name>
</gene>
<comment type="caution">
    <text evidence="1">The sequence shown here is derived from an EMBL/GenBank/DDBJ whole genome shotgun (WGS) entry which is preliminary data.</text>
</comment>